<feature type="domain" description="Large polyvalent protein-associated" evidence="2">
    <location>
        <begin position="44"/>
        <end position="134"/>
    </location>
</feature>
<evidence type="ECO:0000313" key="4">
    <source>
        <dbReference type="Proteomes" id="UP000032067"/>
    </source>
</evidence>
<dbReference type="InterPro" id="IPR040677">
    <property type="entry name" value="LPD7"/>
</dbReference>
<protein>
    <recommendedName>
        <fullName evidence="2">Large polyvalent protein-associated domain-containing protein</fullName>
    </recommendedName>
</protein>
<evidence type="ECO:0000256" key="1">
    <source>
        <dbReference type="SAM" id="MobiDB-lite"/>
    </source>
</evidence>
<comment type="caution">
    <text evidence="3">The sequence shown here is derived from an EMBL/GenBank/DDBJ whole genome shotgun (WGS) entry which is preliminary data.</text>
</comment>
<proteinExistence type="predicted"/>
<evidence type="ECO:0000259" key="2">
    <source>
        <dbReference type="Pfam" id="PF18821"/>
    </source>
</evidence>
<dbReference type="RefSeq" id="WP_042577804.1">
    <property type="nucleotide sequence ID" value="NZ_JXQQ01000010.1"/>
</dbReference>
<dbReference type="Proteomes" id="UP000032067">
    <property type="component" value="Unassembled WGS sequence"/>
</dbReference>
<dbReference type="EMBL" id="JXQQ01000010">
    <property type="protein sequence ID" value="KIQ35384.1"/>
    <property type="molecule type" value="Genomic_DNA"/>
</dbReference>
<feature type="region of interest" description="Disordered" evidence="1">
    <location>
        <begin position="135"/>
        <end position="190"/>
    </location>
</feature>
<feature type="compositionally biased region" description="Basic and acidic residues" evidence="1">
    <location>
        <begin position="136"/>
        <end position="148"/>
    </location>
</feature>
<reference evidence="3 4" key="1">
    <citation type="submission" date="2014-12" db="EMBL/GenBank/DDBJ databases">
        <title>16Stimator: statistical estimation of ribosomal gene copy numbers from draft genome assemblies.</title>
        <authorList>
            <person name="Perisin M.A."/>
            <person name="Vetter M."/>
            <person name="Gilbert J.A."/>
            <person name="Bergelson J."/>
        </authorList>
    </citation>
    <scope>NUCLEOTIDE SEQUENCE [LARGE SCALE GENOMIC DNA]</scope>
    <source>
        <strain evidence="3 4">MEDvA23</strain>
    </source>
</reference>
<feature type="region of interest" description="Disordered" evidence="1">
    <location>
        <begin position="375"/>
        <end position="397"/>
    </location>
</feature>
<sequence length="397" mass="44424">MSSNHFPEHQPPIGTESMAPQAVARAVQGHLPGSNRGHRRVPDAIERRYLRVDNRYFFPDRTLAFIDDGGGIRVRTENHEVLNSVAAIAQARGWKVIELEGTEAFRRGMWREAVLRGIEVRGYAPTPAEVLQMQRASERARLTQERAPDAALTSADRETAAARAAPTPAGSERPSDHRAPEGPQEAPRRVSAPVRGVLLAAAAVPYQFDPAQRMSFYVMVRTQAGDRTIWGVDLERALAESASQPRIGDQVVLMHHGTQPVHVRAAARNANGEFVGEGKVPLQRGRWSVETPDHLRAMKQRAERVRNIEFLSDEMRQRDPELATAAADLKLAEQYARRVTGDPDSQQRLVQLIRERMADALGQGRALRLPDLRLRPGSRTRQRTPSLREEELNHERV</sequence>
<dbReference type="Pfam" id="PF18821">
    <property type="entry name" value="LPD7"/>
    <property type="match status" value="1"/>
</dbReference>
<feature type="compositionally biased region" description="Basic and acidic residues" evidence="1">
    <location>
        <begin position="386"/>
        <end position="397"/>
    </location>
</feature>
<organism evidence="3 4">
    <name type="scientific">Variovorax paradoxus</name>
    <dbReference type="NCBI Taxonomy" id="34073"/>
    <lineage>
        <taxon>Bacteria</taxon>
        <taxon>Pseudomonadati</taxon>
        <taxon>Pseudomonadota</taxon>
        <taxon>Betaproteobacteria</taxon>
        <taxon>Burkholderiales</taxon>
        <taxon>Comamonadaceae</taxon>
        <taxon>Variovorax</taxon>
    </lineage>
</organism>
<evidence type="ECO:0000313" key="3">
    <source>
        <dbReference type="EMBL" id="KIQ35384.1"/>
    </source>
</evidence>
<name>A0A0D0MWW6_VARPD</name>
<dbReference type="AlphaFoldDB" id="A0A0D0MWW6"/>
<gene>
    <name evidence="3" type="ORF">RT97_05835</name>
</gene>
<accession>A0A0D0MWW6</accession>